<dbReference type="AlphaFoldDB" id="A0A0R2B6W3"/>
<sequence>MEGEKMNKIALMEDDKTVKLSIPRGYYVFAEMSTMADFNVKMMLRDAQSQKVSFEGERQSKDALPPIRGFYQCDYDETELHIHIEEGIDLDLRVDSTDLYDQNEELAVRTVTAVGRDLADDKYNDFMLHLTIMRCSEL</sequence>
<reference evidence="1 2" key="1">
    <citation type="journal article" date="2015" name="Genome Announc.">
        <title>Expanding the biotechnology potential of lactobacilli through comparative genomics of 213 strains and associated genera.</title>
        <authorList>
            <person name="Sun Z."/>
            <person name="Harris H.M."/>
            <person name="McCann A."/>
            <person name="Guo C."/>
            <person name="Argimon S."/>
            <person name="Zhang W."/>
            <person name="Yang X."/>
            <person name="Jeffery I.B."/>
            <person name="Cooney J.C."/>
            <person name="Kagawa T.F."/>
            <person name="Liu W."/>
            <person name="Song Y."/>
            <person name="Salvetti E."/>
            <person name="Wrobel A."/>
            <person name="Rasinkangas P."/>
            <person name="Parkhill J."/>
            <person name="Rea M.C."/>
            <person name="O'Sullivan O."/>
            <person name="Ritari J."/>
            <person name="Douillard F.P."/>
            <person name="Paul Ross R."/>
            <person name="Yang R."/>
            <person name="Briner A.E."/>
            <person name="Felis G.E."/>
            <person name="de Vos W.M."/>
            <person name="Barrangou R."/>
            <person name="Klaenhammer T.R."/>
            <person name="Caufield P.W."/>
            <person name="Cui Y."/>
            <person name="Zhang H."/>
            <person name="O'Toole P.W."/>
        </authorList>
    </citation>
    <scope>NUCLEOTIDE SEQUENCE [LARGE SCALE GENOMIC DNA]</scope>
    <source>
        <strain evidence="1 2">DSM 20452</strain>
    </source>
</reference>
<dbReference type="Proteomes" id="UP000051612">
    <property type="component" value="Unassembled WGS sequence"/>
</dbReference>
<evidence type="ECO:0000313" key="1">
    <source>
        <dbReference type="EMBL" id="KRM74794.1"/>
    </source>
</evidence>
<dbReference type="PATRIC" id="fig|1423772.3.peg.289"/>
<evidence type="ECO:0000313" key="2">
    <source>
        <dbReference type="Proteomes" id="UP000051612"/>
    </source>
</evidence>
<name>A0A0R2B6W3_9LACO</name>
<dbReference type="EMBL" id="AYYN01000083">
    <property type="protein sequence ID" value="KRM74794.1"/>
    <property type="molecule type" value="Genomic_DNA"/>
</dbReference>
<accession>A0A0R2B6W3</accession>
<proteinExistence type="predicted"/>
<gene>
    <name evidence="1" type="ORF">FC48_GL000263</name>
</gene>
<protein>
    <submittedName>
        <fullName evidence="1">Uncharacterized protein</fullName>
    </submittedName>
</protein>
<comment type="caution">
    <text evidence="1">The sequence shown here is derived from an EMBL/GenBank/DDBJ whole genome shotgun (WGS) entry which is preliminary data.</text>
</comment>
<organism evidence="1 2">
    <name type="scientific">Ligilactobacillus murinus DSM 20452 = NBRC 14221</name>
    <dbReference type="NCBI Taxonomy" id="1423772"/>
    <lineage>
        <taxon>Bacteria</taxon>
        <taxon>Bacillati</taxon>
        <taxon>Bacillota</taxon>
        <taxon>Bacilli</taxon>
        <taxon>Lactobacillales</taxon>
        <taxon>Lactobacillaceae</taxon>
        <taxon>Ligilactobacillus</taxon>
    </lineage>
</organism>